<evidence type="ECO:0000313" key="3">
    <source>
        <dbReference type="Proteomes" id="UP001054945"/>
    </source>
</evidence>
<dbReference type="Proteomes" id="UP001054945">
    <property type="component" value="Unassembled WGS sequence"/>
</dbReference>
<keyword evidence="3" id="KW-1185">Reference proteome</keyword>
<dbReference type="EMBL" id="BPLR01010688">
    <property type="protein sequence ID" value="GIY41031.1"/>
    <property type="molecule type" value="Genomic_DNA"/>
</dbReference>
<evidence type="ECO:0000256" key="1">
    <source>
        <dbReference type="SAM" id="MobiDB-lite"/>
    </source>
</evidence>
<gene>
    <name evidence="2" type="ORF">CEXT_540061</name>
</gene>
<protein>
    <submittedName>
        <fullName evidence="2">Uncharacterized protein</fullName>
    </submittedName>
</protein>
<sequence>MRDIETERVLPGSRDPVYESVFTLASKKRTAQLSLSCTVRVLLRSDRRTNNARKGWNEVKRAHAKPAGSGVVRLMGPRPMLTGGTRSEVRAIDSERGRLTRARGPLSRAPPLRHPHREAGQEGRTETSLFLGTSRHEMNFLRQLLTSLSRRQIYVRRANVSFSVLSRIF</sequence>
<comment type="caution">
    <text evidence="2">The sequence shown here is derived from an EMBL/GenBank/DDBJ whole genome shotgun (WGS) entry which is preliminary data.</text>
</comment>
<proteinExistence type="predicted"/>
<feature type="region of interest" description="Disordered" evidence="1">
    <location>
        <begin position="101"/>
        <end position="125"/>
    </location>
</feature>
<dbReference type="AlphaFoldDB" id="A0AAV4T6D5"/>
<organism evidence="2 3">
    <name type="scientific">Caerostris extrusa</name>
    <name type="common">Bark spider</name>
    <name type="synonym">Caerostris bankana</name>
    <dbReference type="NCBI Taxonomy" id="172846"/>
    <lineage>
        <taxon>Eukaryota</taxon>
        <taxon>Metazoa</taxon>
        <taxon>Ecdysozoa</taxon>
        <taxon>Arthropoda</taxon>
        <taxon>Chelicerata</taxon>
        <taxon>Arachnida</taxon>
        <taxon>Araneae</taxon>
        <taxon>Araneomorphae</taxon>
        <taxon>Entelegynae</taxon>
        <taxon>Araneoidea</taxon>
        <taxon>Araneidae</taxon>
        <taxon>Caerostris</taxon>
    </lineage>
</organism>
<reference evidence="2 3" key="1">
    <citation type="submission" date="2021-06" db="EMBL/GenBank/DDBJ databases">
        <title>Caerostris extrusa draft genome.</title>
        <authorList>
            <person name="Kono N."/>
            <person name="Arakawa K."/>
        </authorList>
    </citation>
    <scope>NUCLEOTIDE SEQUENCE [LARGE SCALE GENOMIC DNA]</scope>
</reference>
<evidence type="ECO:0000313" key="2">
    <source>
        <dbReference type="EMBL" id="GIY41031.1"/>
    </source>
</evidence>
<accession>A0AAV4T6D5</accession>
<name>A0AAV4T6D5_CAEEX</name>